<proteinExistence type="predicted"/>
<evidence type="ECO:0000256" key="1">
    <source>
        <dbReference type="ARBA" id="ARBA00022729"/>
    </source>
</evidence>
<dbReference type="PIRSF" id="PIRSF002741">
    <property type="entry name" value="MppA"/>
    <property type="match status" value="1"/>
</dbReference>
<evidence type="ECO:0000313" key="3">
    <source>
        <dbReference type="EMBL" id="NEG71255.1"/>
    </source>
</evidence>
<dbReference type="InterPro" id="IPR030678">
    <property type="entry name" value="Peptide/Ni-bd"/>
</dbReference>
<dbReference type="GO" id="GO:0015833">
    <property type="term" value="P:peptide transport"/>
    <property type="evidence" value="ECO:0007669"/>
    <property type="project" value="TreeGrafter"/>
</dbReference>
<dbReference type="AlphaFoldDB" id="A0A7K3T9P1"/>
<comment type="caution">
    <text evidence="3">The sequence shown here is derived from an EMBL/GenBank/DDBJ whole genome shotgun (WGS) entry which is preliminary data.</text>
</comment>
<dbReference type="OrthoDB" id="5243526at2"/>
<dbReference type="InterPro" id="IPR039424">
    <property type="entry name" value="SBP_5"/>
</dbReference>
<evidence type="ECO:0000313" key="4">
    <source>
        <dbReference type="Proteomes" id="UP000469943"/>
    </source>
</evidence>
<dbReference type="Gene3D" id="3.90.76.10">
    <property type="entry name" value="Dipeptide-binding Protein, Domain 1"/>
    <property type="match status" value="1"/>
</dbReference>
<accession>A0A7K3T9P1</accession>
<organism evidence="3 4">
    <name type="scientific">Bifidobacterium ramosum</name>
    <dbReference type="NCBI Taxonomy" id="1798158"/>
    <lineage>
        <taxon>Bacteria</taxon>
        <taxon>Bacillati</taxon>
        <taxon>Actinomycetota</taxon>
        <taxon>Actinomycetes</taxon>
        <taxon>Bifidobacteriales</taxon>
        <taxon>Bifidobacteriaceae</taxon>
        <taxon>Bifidobacterium</taxon>
    </lineage>
</organism>
<dbReference type="SUPFAM" id="SSF53850">
    <property type="entry name" value="Periplasmic binding protein-like II"/>
    <property type="match status" value="1"/>
</dbReference>
<dbReference type="Gene3D" id="3.10.105.10">
    <property type="entry name" value="Dipeptide-binding Protein, Domain 3"/>
    <property type="match status" value="1"/>
</dbReference>
<dbReference type="GO" id="GO:1904680">
    <property type="term" value="F:peptide transmembrane transporter activity"/>
    <property type="evidence" value="ECO:0007669"/>
    <property type="project" value="TreeGrafter"/>
</dbReference>
<dbReference type="Gene3D" id="3.40.190.10">
    <property type="entry name" value="Periplasmic binding protein-like II"/>
    <property type="match status" value="1"/>
</dbReference>
<dbReference type="PANTHER" id="PTHR30290">
    <property type="entry name" value="PERIPLASMIC BINDING COMPONENT OF ABC TRANSPORTER"/>
    <property type="match status" value="1"/>
</dbReference>
<dbReference type="Proteomes" id="UP000469943">
    <property type="component" value="Unassembled WGS sequence"/>
</dbReference>
<feature type="domain" description="Solute-binding protein family 5" evidence="2">
    <location>
        <begin position="109"/>
        <end position="466"/>
    </location>
</feature>
<dbReference type="EMBL" id="WHZX01000002">
    <property type="protein sequence ID" value="NEG71255.1"/>
    <property type="molecule type" value="Genomic_DNA"/>
</dbReference>
<sequence>MSPDSNIHVNHPPIHRSVPTGFNEREEIMNRLGKKMVALAAAAATIVSLAACGSGGSSSGTPTDGGTVHIALNATVTSLDPMITGAYVARDTMRNIYETLVTLKKDGSVAPLLAKSYEVSKDYKTFTFKLRTGVKFHNGQTMKAEDVVASMQRWIKLSQIGSTFFTGSTVSSPDADTVVITSPKPVSTGLYLMADTARIAAIMPKSVIDKATDTGVSEYVGTGPFKYASWKKDTNIVLEKFADYQSPDGDTDGYAGKREAHADKLEFDFVTDGTTRMTGALSGQYEIGYSLADSQYAQVKASQDVTMETDEMLETILFNKKQGIFKDNQKLRQAVLAALDLGKIAKAGHQNADLYKNDGALMPEGNPLRSESSLDKYNHQDLDQAKALIKEAGYDGSTIKFLTTKDYPYMYDESVEVQNELQAVGIKTDLQVLDWASVLQKMFQPEAWDMIISSYSYSANPICYSFFQASGAGWNTDLKFAEITDKINSATSETDQKAGYDELQDWFYDYVPNIIISKYQQISAVSKKVTNYSDGMQGPVYYNIELKQ</sequence>
<protein>
    <recommendedName>
        <fullName evidence="2">Solute-binding protein family 5 domain-containing protein</fullName>
    </recommendedName>
</protein>
<dbReference type="CDD" id="cd08502">
    <property type="entry name" value="PBP2_NikA_DppA_OppA_like_16"/>
    <property type="match status" value="1"/>
</dbReference>
<gene>
    <name evidence="3" type="ORF">GFD24_03270</name>
</gene>
<dbReference type="PANTHER" id="PTHR30290:SF38">
    <property type="entry name" value="D,D-DIPEPTIDE-BINDING PERIPLASMIC PROTEIN DDPA-RELATED"/>
    <property type="match status" value="1"/>
</dbReference>
<name>A0A7K3T9P1_9BIFI</name>
<dbReference type="InterPro" id="IPR000914">
    <property type="entry name" value="SBP_5_dom"/>
</dbReference>
<dbReference type="GO" id="GO:0043190">
    <property type="term" value="C:ATP-binding cassette (ABC) transporter complex"/>
    <property type="evidence" value="ECO:0007669"/>
    <property type="project" value="InterPro"/>
</dbReference>
<evidence type="ECO:0000259" key="2">
    <source>
        <dbReference type="Pfam" id="PF00496"/>
    </source>
</evidence>
<dbReference type="Pfam" id="PF00496">
    <property type="entry name" value="SBP_bac_5"/>
    <property type="match status" value="1"/>
</dbReference>
<keyword evidence="1" id="KW-0732">Signal</keyword>
<reference evidence="3 4" key="1">
    <citation type="submission" date="2019-10" db="EMBL/GenBank/DDBJ databases">
        <title>Bifidobacterium from non-human primates.</title>
        <authorList>
            <person name="Modesto M."/>
        </authorList>
    </citation>
    <scope>NUCLEOTIDE SEQUENCE [LARGE SCALE GENOMIC DNA]</scope>
    <source>
        <strain evidence="3 4">TREM</strain>
    </source>
</reference>
<dbReference type="GO" id="GO:0042597">
    <property type="term" value="C:periplasmic space"/>
    <property type="evidence" value="ECO:0007669"/>
    <property type="project" value="UniProtKB-ARBA"/>
</dbReference>